<reference evidence="1" key="1">
    <citation type="journal article" date="2014" name="Int. J. Syst. Evol. Microbiol.">
        <title>Complete genome sequence of Corynebacterium casei LMG S-19264T (=DSM 44701T), isolated from a smear-ripened cheese.</title>
        <authorList>
            <consortium name="US DOE Joint Genome Institute (JGI-PGF)"/>
            <person name="Walter F."/>
            <person name="Albersmeier A."/>
            <person name="Kalinowski J."/>
            <person name="Ruckert C."/>
        </authorList>
    </citation>
    <scope>NUCLEOTIDE SEQUENCE</scope>
    <source>
        <strain evidence="1">CGMCC 1.12698</strain>
    </source>
</reference>
<proteinExistence type="predicted"/>
<accession>A0A917AUT9</accession>
<dbReference type="RefSeq" id="WP_188388398.1">
    <property type="nucleotide sequence ID" value="NZ_BMFK01000001.1"/>
</dbReference>
<comment type="caution">
    <text evidence="1">The sequence shown here is derived from an EMBL/GenBank/DDBJ whole genome shotgun (WGS) entry which is preliminary data.</text>
</comment>
<keyword evidence="2" id="KW-1185">Reference proteome</keyword>
<name>A0A917AUT9_9BACI</name>
<dbReference type="EMBL" id="BMFK01000001">
    <property type="protein sequence ID" value="GGE71661.1"/>
    <property type="molecule type" value="Genomic_DNA"/>
</dbReference>
<reference evidence="1" key="2">
    <citation type="submission" date="2020-09" db="EMBL/GenBank/DDBJ databases">
        <authorList>
            <person name="Sun Q."/>
            <person name="Zhou Y."/>
        </authorList>
    </citation>
    <scope>NUCLEOTIDE SEQUENCE</scope>
    <source>
        <strain evidence="1">CGMCC 1.12698</strain>
    </source>
</reference>
<dbReference type="AlphaFoldDB" id="A0A917AUT9"/>
<gene>
    <name evidence="1" type="ORF">GCM10007140_22030</name>
</gene>
<dbReference type="Proteomes" id="UP000605259">
    <property type="component" value="Unassembled WGS sequence"/>
</dbReference>
<protein>
    <submittedName>
        <fullName evidence="1">Uncharacterized protein</fullName>
    </submittedName>
</protein>
<evidence type="ECO:0000313" key="1">
    <source>
        <dbReference type="EMBL" id="GGE71661.1"/>
    </source>
</evidence>
<organism evidence="1 2">
    <name type="scientific">Priestia taiwanensis</name>
    <dbReference type="NCBI Taxonomy" id="1347902"/>
    <lineage>
        <taxon>Bacteria</taxon>
        <taxon>Bacillati</taxon>
        <taxon>Bacillota</taxon>
        <taxon>Bacilli</taxon>
        <taxon>Bacillales</taxon>
        <taxon>Bacillaceae</taxon>
        <taxon>Priestia</taxon>
    </lineage>
</organism>
<sequence length="59" mass="7262">MEYEYVVRWCSFCNQGWIHIVIEDIVQLERERRKKGDAFHLALFEEFLEKVKGEYDDYS</sequence>
<evidence type="ECO:0000313" key="2">
    <source>
        <dbReference type="Proteomes" id="UP000605259"/>
    </source>
</evidence>